<proteinExistence type="inferred from homology"/>
<feature type="region of interest" description="Disordered" evidence="3">
    <location>
        <begin position="53"/>
        <end position="76"/>
    </location>
</feature>
<evidence type="ECO:0000256" key="2">
    <source>
        <dbReference type="ARBA" id="ARBA00023054"/>
    </source>
</evidence>
<dbReference type="EMBL" id="HACG01027249">
    <property type="protein sequence ID" value="CEK74114.1"/>
    <property type="molecule type" value="Transcribed_RNA"/>
</dbReference>
<dbReference type="PANTHER" id="PTHR19307:SF14">
    <property type="entry name" value="TUMOR PROTEIN D52"/>
    <property type="match status" value="1"/>
</dbReference>
<dbReference type="PANTHER" id="PTHR19307">
    <property type="entry name" value="TUMOR PROTEIN D52"/>
    <property type="match status" value="1"/>
</dbReference>
<feature type="compositionally biased region" description="Basic and acidic residues" evidence="3">
    <location>
        <begin position="66"/>
        <end position="76"/>
    </location>
</feature>
<sequence>RLCLYRRNCTSSKLTENNLQYKMAQNQSDDALYGSDKDVAGETPYDISSLITPSSEVGGAASTETLVHETPEEHERRMDELKEELVKVESEIVMLRQVLTSKVRHAAELKRDLGITPFQEFKQDLQQGFQQIKSSDSYQKTNDTFHQLNEKISQTQAYQKTSAVVKTASEKTSSAINTVGQVMARKMGDIKNSQTFKSFDERMHSTYANVKSSRSIEGLKERLAKVTGSRSSSEIDEAFRDAHPNEEGAVTTPEDESYASKIQLPEEKVPL</sequence>
<dbReference type="Pfam" id="PF04201">
    <property type="entry name" value="TPD52"/>
    <property type="match status" value="1"/>
</dbReference>
<feature type="compositionally biased region" description="Basic and acidic residues" evidence="3">
    <location>
        <begin position="237"/>
        <end position="246"/>
    </location>
</feature>
<feature type="region of interest" description="Disordered" evidence="3">
    <location>
        <begin position="222"/>
        <end position="271"/>
    </location>
</feature>
<gene>
    <name evidence="4" type="primary">ORF89709</name>
</gene>
<protein>
    <recommendedName>
        <fullName evidence="5">Tumor protein D54</fullName>
    </recommendedName>
</protein>
<feature type="non-terminal residue" evidence="4">
    <location>
        <position position="1"/>
    </location>
</feature>
<evidence type="ECO:0000313" key="4">
    <source>
        <dbReference type="EMBL" id="CEK74114.1"/>
    </source>
</evidence>
<keyword evidence="2" id="KW-0175">Coiled coil</keyword>
<organism evidence="4">
    <name type="scientific">Arion vulgaris</name>
    <dbReference type="NCBI Taxonomy" id="1028688"/>
    <lineage>
        <taxon>Eukaryota</taxon>
        <taxon>Metazoa</taxon>
        <taxon>Spiralia</taxon>
        <taxon>Lophotrochozoa</taxon>
        <taxon>Mollusca</taxon>
        <taxon>Gastropoda</taxon>
        <taxon>Heterobranchia</taxon>
        <taxon>Euthyneura</taxon>
        <taxon>Panpulmonata</taxon>
        <taxon>Eupulmonata</taxon>
        <taxon>Stylommatophora</taxon>
        <taxon>Helicina</taxon>
        <taxon>Arionoidea</taxon>
        <taxon>Arionidae</taxon>
        <taxon>Arion</taxon>
    </lineage>
</organism>
<dbReference type="AlphaFoldDB" id="A0A0B6ZZP6"/>
<evidence type="ECO:0008006" key="5">
    <source>
        <dbReference type="Google" id="ProtNLM"/>
    </source>
</evidence>
<dbReference type="GO" id="GO:0005737">
    <property type="term" value="C:cytoplasm"/>
    <property type="evidence" value="ECO:0007669"/>
    <property type="project" value="TreeGrafter"/>
</dbReference>
<dbReference type="InterPro" id="IPR007327">
    <property type="entry name" value="TPD52"/>
</dbReference>
<comment type="similarity">
    <text evidence="1">Belongs to the TPD52 family.</text>
</comment>
<reference evidence="4" key="1">
    <citation type="submission" date="2014-12" db="EMBL/GenBank/DDBJ databases">
        <title>Insight into the proteome of Arion vulgaris.</title>
        <authorList>
            <person name="Aradska J."/>
            <person name="Bulat T."/>
            <person name="Smidak R."/>
            <person name="Sarate P."/>
            <person name="Gangsoo J."/>
            <person name="Sialana F."/>
            <person name="Bilban M."/>
            <person name="Lubec G."/>
        </authorList>
    </citation>
    <scope>NUCLEOTIDE SEQUENCE</scope>
    <source>
        <tissue evidence="4">Skin</tissue>
    </source>
</reference>
<evidence type="ECO:0000256" key="3">
    <source>
        <dbReference type="SAM" id="MobiDB-lite"/>
    </source>
</evidence>
<name>A0A0B6ZZP6_9EUPU</name>
<accession>A0A0B6ZZP6</accession>
<evidence type="ECO:0000256" key="1">
    <source>
        <dbReference type="ARBA" id="ARBA00005702"/>
    </source>
</evidence>